<feature type="coiled-coil region" evidence="1">
    <location>
        <begin position="253"/>
        <end position="308"/>
    </location>
</feature>
<feature type="domain" description="Rab-GAP TBC" evidence="3">
    <location>
        <begin position="506"/>
        <end position="704"/>
    </location>
</feature>
<dbReference type="Gene3D" id="1.10.8.270">
    <property type="entry name" value="putative rabgap domain of human tbc1 domain family member 14 like domains"/>
    <property type="match status" value="1"/>
</dbReference>
<sequence>MNHNRFLANLNRRNTTVMGLEEEPALPSASRRVCQRCKRFEVDLTNASDNLTATDAELKASRQVISLLQRQLELFQVEKEGLEKLIISQSDNFIDCPKDHPSSQSNDGVTQDTDICPEIGNLINLESSGEHQDSQACIQKQLLSLIKTQLYSKDEEIVKLKFNLKEAQNAKEQMNVQVHQLEDDLAKLRLENSVLRENLALRDQTIVSLSNEVFEQTGGDVYAPDKAHNNRRQSSAETLLNQTANHFRQTNSEQHYQRQISKMNDTLEAYKKTNELLSQNVLKLTEKCAQSERREMESKSQAQELEARCCQIQSKLLSLLKEIEQSTTKQTVTTRDSETSQSQCNEFIQSEPVKLLIKRLLEDKSLDIPLSWKEGNKSKNKIVNRKSGDSGGELECDELGFYIVPGATMNNSNESSSPNHSSPVGSIIHARTRRARPLKRGVSEGGVLLGPVEEVNEVVDYLQHHSVDSAKNDETNWRLNWDEFIKDFDKINLVKSKEFKALLRSGTPQEYRCKIWKALIDLKVGKERQNRGPDYYQSLLEPSNAKSPNSKQQINPSSKQIELDLLRTLPNNKYFETIDSPGTVRLRRVLNAFAAHKPEVGYCQGMNRLAAVALLILPEEEAFWCLVSIVEKIMPSGYYNDLWLAQVDSNVVMDFVVMLMPNLAEHFRRHEIELSLFAWFLTIFVDGTQPAFFLRLWDCFLYEGDKIMFRIALALLKMNEDILINLNSSVAVNNFLRSSVNSSMDIDGVFRVAFESINPLPGSKVRSRRESHFQAMKANMRNYEPSNKSKMVTADDQADSSTRNKSDDGDESPHEESSIISV</sequence>
<evidence type="ECO:0000313" key="4">
    <source>
        <dbReference type="EMBL" id="MDE51241.1"/>
    </source>
</evidence>
<dbReference type="FunFam" id="1.10.8.270:FF:000026">
    <property type="entry name" value="TBC (Tre-2/Bub2/Cdc16) domain family"/>
    <property type="match status" value="1"/>
</dbReference>
<feature type="compositionally biased region" description="Low complexity" evidence="2">
    <location>
        <begin position="410"/>
        <end position="422"/>
    </location>
</feature>
<dbReference type="InterPro" id="IPR050302">
    <property type="entry name" value="Rab_GAP_TBC_domain"/>
</dbReference>
<dbReference type="GO" id="GO:0031267">
    <property type="term" value="F:small GTPase binding"/>
    <property type="evidence" value="ECO:0007669"/>
    <property type="project" value="TreeGrafter"/>
</dbReference>
<feature type="region of interest" description="Disordered" evidence="2">
    <location>
        <begin position="533"/>
        <end position="557"/>
    </location>
</feature>
<dbReference type="Gene3D" id="1.10.10.750">
    <property type="entry name" value="Ypt/Rab-GAP domain of gyp1p, domain 1"/>
    <property type="match status" value="1"/>
</dbReference>
<dbReference type="Pfam" id="PF00566">
    <property type="entry name" value="RabGAP-TBC"/>
    <property type="match status" value="1"/>
</dbReference>
<evidence type="ECO:0000256" key="2">
    <source>
        <dbReference type="SAM" id="MobiDB-lite"/>
    </source>
</evidence>
<feature type="coiled-coil region" evidence="1">
    <location>
        <begin position="157"/>
        <end position="198"/>
    </location>
</feature>
<dbReference type="InterPro" id="IPR035969">
    <property type="entry name" value="Rab-GAP_TBC_sf"/>
</dbReference>
<proteinExistence type="predicted"/>
<dbReference type="PANTHER" id="PTHR47219">
    <property type="entry name" value="RAB GTPASE-ACTIVATING PROTEIN 1-LIKE"/>
    <property type="match status" value="1"/>
</dbReference>
<feature type="region of interest" description="Disordered" evidence="2">
    <location>
        <begin position="779"/>
        <end position="822"/>
    </location>
</feature>
<protein>
    <submittedName>
        <fullName evidence="4">TBC1 domain family member 2A</fullName>
    </submittedName>
</protein>
<dbReference type="InterPro" id="IPR000195">
    <property type="entry name" value="Rab-GAP-TBC_dom"/>
</dbReference>
<organism evidence="4">
    <name type="scientific">Aceria tosichella</name>
    <name type="common">wheat curl mite</name>
    <dbReference type="NCBI Taxonomy" id="561515"/>
    <lineage>
        <taxon>Eukaryota</taxon>
        <taxon>Metazoa</taxon>
        <taxon>Ecdysozoa</taxon>
        <taxon>Arthropoda</taxon>
        <taxon>Chelicerata</taxon>
        <taxon>Arachnida</taxon>
        <taxon>Acari</taxon>
        <taxon>Acariformes</taxon>
        <taxon>Trombidiformes</taxon>
        <taxon>Prostigmata</taxon>
        <taxon>Eupodina</taxon>
        <taxon>Eriophyoidea</taxon>
        <taxon>Eriophyidae</taxon>
        <taxon>Eriophyinae</taxon>
        <taxon>Aceriini</taxon>
        <taxon>Aceria</taxon>
    </lineage>
</organism>
<evidence type="ECO:0000256" key="1">
    <source>
        <dbReference type="SAM" id="Coils"/>
    </source>
</evidence>
<dbReference type="PANTHER" id="PTHR47219:SF20">
    <property type="entry name" value="TBC1 DOMAIN FAMILY MEMBER 2B"/>
    <property type="match status" value="1"/>
</dbReference>
<dbReference type="GO" id="GO:0005096">
    <property type="term" value="F:GTPase activator activity"/>
    <property type="evidence" value="ECO:0007669"/>
    <property type="project" value="TreeGrafter"/>
</dbReference>
<keyword evidence="1" id="KW-0175">Coiled coil</keyword>
<dbReference type="AlphaFoldDB" id="A0A6G1SM00"/>
<dbReference type="Gene3D" id="1.10.472.80">
    <property type="entry name" value="Ypt/Rab-GAP domain of gyp1p, domain 3"/>
    <property type="match status" value="1"/>
</dbReference>
<dbReference type="SMART" id="SM00164">
    <property type="entry name" value="TBC"/>
    <property type="match status" value="1"/>
</dbReference>
<name>A0A6G1SM00_9ACAR</name>
<evidence type="ECO:0000259" key="3">
    <source>
        <dbReference type="PROSITE" id="PS50086"/>
    </source>
</evidence>
<feature type="compositionally biased region" description="Polar residues" evidence="2">
    <location>
        <begin position="540"/>
        <end position="557"/>
    </location>
</feature>
<feature type="compositionally biased region" description="Basic and acidic residues" evidence="2">
    <location>
        <begin position="802"/>
        <end position="822"/>
    </location>
</feature>
<dbReference type="EMBL" id="GGYP01006470">
    <property type="protein sequence ID" value="MDE51241.1"/>
    <property type="molecule type" value="Transcribed_RNA"/>
</dbReference>
<accession>A0A6G1SM00</accession>
<gene>
    <name evidence="4" type="primary">TBC1D2</name>
    <name evidence="4" type="ORF">g.1735</name>
</gene>
<reference evidence="4" key="1">
    <citation type="submission" date="2018-10" db="EMBL/GenBank/DDBJ databases">
        <title>Transcriptome assembly of Aceria tosichella (Wheat curl mite) Type 2.</title>
        <authorList>
            <person name="Scully E.D."/>
            <person name="Geib S.M."/>
            <person name="Palmer N.A."/>
            <person name="Gupta A.K."/>
            <person name="Sarath G."/>
            <person name="Tatineni S."/>
        </authorList>
    </citation>
    <scope>NUCLEOTIDE SEQUENCE</scope>
    <source>
        <strain evidence="4">LincolnNE</strain>
    </source>
</reference>
<dbReference type="SUPFAM" id="SSF47923">
    <property type="entry name" value="Ypt/Rab-GAP domain of gyp1p"/>
    <property type="match status" value="2"/>
</dbReference>
<dbReference type="PROSITE" id="PS50086">
    <property type="entry name" value="TBC_RABGAP"/>
    <property type="match status" value="1"/>
</dbReference>
<feature type="region of interest" description="Disordered" evidence="2">
    <location>
        <begin position="410"/>
        <end position="438"/>
    </location>
</feature>